<evidence type="ECO:0000313" key="1">
    <source>
        <dbReference type="EMBL" id="CDW45639.1"/>
    </source>
</evidence>
<feature type="non-terminal residue" evidence="1">
    <location>
        <position position="1"/>
    </location>
</feature>
<dbReference type="AlphaFoldDB" id="A0A0K2V570"/>
<protein>
    <submittedName>
        <fullName evidence="1">Uncharacterized protein</fullName>
    </submittedName>
</protein>
<reference evidence="1" key="1">
    <citation type="submission" date="2014-05" db="EMBL/GenBank/DDBJ databases">
        <authorList>
            <person name="Chronopoulou M."/>
        </authorList>
    </citation>
    <scope>NUCLEOTIDE SEQUENCE</scope>
    <source>
        <tissue evidence="1">Whole organism</tissue>
    </source>
</reference>
<name>A0A0K2V570_LEPSM</name>
<accession>A0A0K2V570</accession>
<dbReference type="EMBL" id="HACA01028278">
    <property type="protein sequence ID" value="CDW45639.1"/>
    <property type="molecule type" value="Transcribed_RNA"/>
</dbReference>
<organism evidence="1">
    <name type="scientific">Lepeophtheirus salmonis</name>
    <name type="common">Salmon louse</name>
    <name type="synonym">Caligus salmonis</name>
    <dbReference type="NCBI Taxonomy" id="72036"/>
    <lineage>
        <taxon>Eukaryota</taxon>
        <taxon>Metazoa</taxon>
        <taxon>Ecdysozoa</taxon>
        <taxon>Arthropoda</taxon>
        <taxon>Crustacea</taxon>
        <taxon>Multicrustacea</taxon>
        <taxon>Hexanauplia</taxon>
        <taxon>Copepoda</taxon>
        <taxon>Siphonostomatoida</taxon>
        <taxon>Caligidae</taxon>
        <taxon>Lepeophtheirus</taxon>
    </lineage>
</organism>
<sequence>RSVPLIIAEFTLKIEITSTISVFTQGVPTFKDSFRISFEIFSKIIDLLVSKTHFYVLKCL</sequence>
<proteinExistence type="predicted"/>